<evidence type="ECO:0000313" key="1">
    <source>
        <dbReference type="EMBL" id="AJD93603.1"/>
    </source>
</evidence>
<sequence>MTTEEATNIIKEIKETDQKAFEQLKAKCQWEQMTQLSVVKEWGDPRKW</sequence>
<dbReference type="BioCyc" id="JESP1508404:G14D9-13609-MONOMER"/>
<dbReference type="AlphaFoldDB" id="A0A0B5AYL1"/>
<protein>
    <submittedName>
        <fullName evidence="1">Uncharacterized protein</fullName>
    </submittedName>
</protein>
<evidence type="ECO:0000313" key="2">
    <source>
        <dbReference type="Proteomes" id="UP000031449"/>
    </source>
</evidence>
<keyword evidence="1" id="KW-0614">Plasmid</keyword>
<proteinExistence type="predicted"/>
<reference evidence="1 2" key="1">
    <citation type="submission" date="2014-08" db="EMBL/GenBank/DDBJ databases">
        <title>Complete genome of a marine bacteria Jeotgalibacillus malaysiensis.</title>
        <authorList>
            <person name="Yaakop A.S."/>
            <person name="Chan K.-G."/>
            <person name="Goh K.M."/>
        </authorList>
    </citation>
    <scope>NUCLEOTIDE SEQUENCE [LARGE SCALE GENOMIC DNA]</scope>
    <source>
        <strain evidence="1 2">D5</strain>
        <plasmid evidence="2">Plasmid</plasmid>
    </source>
</reference>
<accession>A0A0B5AYL1</accession>
<dbReference type="EMBL" id="CP009417">
    <property type="protein sequence ID" value="AJD93603.1"/>
    <property type="molecule type" value="Genomic_DNA"/>
</dbReference>
<dbReference type="KEGG" id="jeo:JMA_42860"/>
<dbReference type="HOGENOM" id="CLU_3153782_0_0_9"/>
<organism evidence="1 2">
    <name type="scientific">Jeotgalibacillus malaysiensis</name>
    <dbReference type="NCBI Taxonomy" id="1508404"/>
    <lineage>
        <taxon>Bacteria</taxon>
        <taxon>Bacillati</taxon>
        <taxon>Bacillota</taxon>
        <taxon>Bacilli</taxon>
        <taxon>Bacillales</taxon>
        <taxon>Caryophanaceae</taxon>
        <taxon>Jeotgalibacillus</taxon>
    </lineage>
</organism>
<keyword evidence="2" id="KW-1185">Reference proteome</keyword>
<gene>
    <name evidence="1" type="ORF">JMA_42860</name>
</gene>
<dbReference type="Proteomes" id="UP000031449">
    <property type="component" value="Plasmid unnamed"/>
</dbReference>
<geneLocation type="plasmid" evidence="2"/>
<name>A0A0B5AYL1_9BACL</name>